<comment type="caution">
    <text evidence="2">The sequence shown here is derived from an EMBL/GenBank/DDBJ whole genome shotgun (WGS) entry which is preliminary data.</text>
</comment>
<evidence type="ECO:0000313" key="3">
    <source>
        <dbReference type="Proteomes" id="UP000619457"/>
    </source>
</evidence>
<feature type="domain" description="MBG" evidence="1">
    <location>
        <begin position="1809"/>
        <end position="1881"/>
    </location>
</feature>
<feature type="domain" description="MBG" evidence="1">
    <location>
        <begin position="1730"/>
        <end position="1802"/>
    </location>
</feature>
<name>A0A918PK25_9BACT</name>
<evidence type="ECO:0000259" key="1">
    <source>
        <dbReference type="Pfam" id="PF18676"/>
    </source>
</evidence>
<feature type="domain" description="MBG" evidence="1">
    <location>
        <begin position="1572"/>
        <end position="1645"/>
    </location>
</feature>
<organism evidence="2 3">
    <name type="scientific">Echinicola pacifica</name>
    <dbReference type="NCBI Taxonomy" id="346377"/>
    <lineage>
        <taxon>Bacteria</taxon>
        <taxon>Pseudomonadati</taxon>
        <taxon>Bacteroidota</taxon>
        <taxon>Cytophagia</taxon>
        <taxon>Cytophagales</taxon>
        <taxon>Cyclobacteriaceae</taxon>
        <taxon>Echinicola</taxon>
    </lineage>
</organism>
<dbReference type="SUPFAM" id="SSF49265">
    <property type="entry name" value="Fibronectin type III"/>
    <property type="match status" value="1"/>
</dbReference>
<evidence type="ECO:0000313" key="2">
    <source>
        <dbReference type="EMBL" id="GGZ13689.1"/>
    </source>
</evidence>
<feature type="domain" description="MBG" evidence="1">
    <location>
        <begin position="1651"/>
        <end position="1724"/>
    </location>
</feature>
<dbReference type="NCBIfam" id="TIGR04131">
    <property type="entry name" value="Bac_Flav_CTERM"/>
    <property type="match status" value="1"/>
</dbReference>
<dbReference type="Proteomes" id="UP000619457">
    <property type="component" value="Unassembled WGS sequence"/>
</dbReference>
<gene>
    <name evidence="2" type="ORF">GCM10007049_01880</name>
</gene>
<keyword evidence="3" id="KW-1185">Reference proteome</keyword>
<dbReference type="InterPro" id="IPR036116">
    <property type="entry name" value="FN3_sf"/>
</dbReference>
<dbReference type="InterPro" id="IPR041286">
    <property type="entry name" value="MBG_2"/>
</dbReference>
<reference evidence="2" key="2">
    <citation type="submission" date="2020-09" db="EMBL/GenBank/DDBJ databases">
        <authorList>
            <person name="Sun Q."/>
            <person name="Kim S."/>
        </authorList>
    </citation>
    <scope>NUCLEOTIDE SEQUENCE</scope>
    <source>
        <strain evidence="2">KCTC 12368</strain>
    </source>
</reference>
<proteinExistence type="predicted"/>
<sequence length="2159" mass="229581">MCLIFVHQGVIFTCLNAKSLPATSLRVGTAPADQDFEGATANGSDNNKIIGALRFIGLNYSRIESGSPGMPPSFSGSYFSMESWEGTVGSAVIESVDLSNDFKLNSFSLMIDLSGTRYTDEIELIGYNDNLEKVRVSFRPYVTGSYGTGSNRVAFNSESTDNIAGNLNFSGTDWANIDRIQVYANNIPMPFFYMLFDNFDFDEAQSAALPTLTSNSPASSIGVNSAQMGGNISDDGGATVTERGLVYSYSTNNPVINGDETDKKEIGSGSGAFSSTITDLSPNTTYYYRAYATNSVGTAYGNVVNFTTKDYDEDGNVTAASGVAEPVSLPSTADSYEEAVSLFDFTLSDGGTNDDLPLIVTDISMVVGGTSTSADRAKITYILSGPDEVKAEGVYDPSHNLLLFRDLKISVADGSSEVYTLQAFYNDNTGLTDGHTLIFNIEENYFIEVGKYGTQVGEITALNNGTGTKMEVEASRLVFSTQPGYTVSGVVLSSPPVVKAVDAFGNTDLDFIETITLTEASPGSLSGNSVSSIKGVASFNALTYFATADQESYTLYANDQDGVGTNFDLIESNSVVADVVATKMVFSTQPAPLSITSGESTAFTTVPQLAAVNKEGLVDTGYETPISLFILGGTGVKLQGSGDTDYNTNTVTVAGKNGVVSYSDLSITYTNESSDDELIKFAAYNTHFSAVFSDALTSVFPAAKVSSVLVPANATYVAGQSLDFTVNFDQALSINTSGGTPAIELTIGEETRSAAYIAGSGSSSLMFRYTVASGDRDTDGLSIKSLAANGGLLQSGSPGKAANLSLNNVGATIGVKVDAQGPEGYSVAMDQATYALNNHKEASFTISDGEIGASYTYSYSNPDFPGTVTGAGTITSASQQVSEIDISALKDGIINLSLVLTDSYNNKGKTAQAQSVKDTAPPSGYGINLYSDFTSYINKRLVKGVKFTGTDLVEKTTLTYKISSENGGEEITGSLEVSSVTQNIDNSGRGFDLSGLNEGLITFEFYLSDTYGNKGEVVSVQSIKDTEAPADYSFILDSELIGANTDYLFSFLLKVSEVEVQLEYALIQDEFETEPLVYDRKIILLNEERYSHSIKGSPDGETALIAVFTDKAGNESEFFLKSFLIDQTAPSGHELSFDQEMIGRENQTAASFTITNAEIGASYSYIISSDGGGENVTGSGTLTEAKTQLAGIDLSGLAEGKLSLSLVLTDKAENRSKAVEASINKRLNVAPVAREVYIYGEANVGEVLHGNYIYTDADMDRELASTFQWFRATDAEGTDASPIADQNRGVYTLTEEDRGYFVSFEVKPSDGQDEGESVRSKWFGLVKANQEIAFKEIPVQTYGGAMISLGAAQTDQNLEILYTAADPSIIAISGNQATILKAGSTEITASQAGDDLTNPAPSLIQTVVVNKAPLDIRVSLASKIYGAMDPAFEVQITGYQNEDNASALEGELSYTREEGEAVGAYAIKASGLSSANYELSYTAGSLSIAPAKLSIMVADQAKVYSESDPSNAVSYEGFRREDGAADLEGALEYTREEGEAVGTYAIKASGLSSANYELSYTAGSLSIAPAKLSIMVADQAKVYGESDPSNAVSYEGFQQEDGAADLEGALEYTREEGEVVGTYAIKASGLSSTNYELSYTAGSLSIAPAKLSIMVADQAKVYGESDPSNAVSYEGFRREDGAADLEGALEYTREEGEAVGAYASKASGLSSANYELSYTEGSLSIAPAKLSIIVADQAKVYGESDPSNAVSYEGLRREDGAADLEGALEYTREEGEAVGAYAIKASGLSSANYELSYETGVLEIAKAELTVIADAKTKVFGMSDPSLSYQLTGLQWDESATMISGDLQREAGEKVGQYAISQGSLSAGGNYNIAFTPALFTIEARIIEEVYPSGSLEADWGAELAELALPGTVLVRTENDELINLPVQWNTNGLNLRSRGTYAVSGKVLLSEGISTQEVPAASIEIVVKAKAAPKNILLTNNSFKADRKSSQIAIGSLEIVDDADDEHQLELVSGVADNSLFGIADGMLYWMSAAPLAGQTSFSIMVAVTDADGNRVEREFEISRLRISLKDIEIFNTFTPNGDGDNDTWQVPDLKYYSDVRVMIYERSGKRVFITYDATKGWDGNSEGKQMAPGSYFWVVETGETGEVRRGTLNLLRN</sequence>
<dbReference type="Gene3D" id="2.60.40.10">
    <property type="entry name" value="Immunoglobulins"/>
    <property type="match status" value="1"/>
</dbReference>
<dbReference type="Gene3D" id="2.60.40.2700">
    <property type="match status" value="1"/>
</dbReference>
<dbReference type="InterPro" id="IPR026341">
    <property type="entry name" value="T9SS_type_B"/>
</dbReference>
<dbReference type="InterPro" id="IPR013783">
    <property type="entry name" value="Ig-like_fold"/>
</dbReference>
<dbReference type="Gene3D" id="3.30.160.710">
    <property type="match status" value="1"/>
</dbReference>
<protein>
    <recommendedName>
        <fullName evidence="1">MBG domain-containing protein</fullName>
    </recommendedName>
</protein>
<dbReference type="Pfam" id="PF18676">
    <property type="entry name" value="MBG_2"/>
    <property type="match status" value="6"/>
</dbReference>
<reference evidence="2" key="1">
    <citation type="journal article" date="2014" name="Int. J. Syst. Evol. Microbiol.">
        <title>Complete genome sequence of Corynebacterium casei LMG S-19264T (=DSM 44701T), isolated from a smear-ripened cheese.</title>
        <authorList>
            <consortium name="US DOE Joint Genome Institute (JGI-PGF)"/>
            <person name="Walter F."/>
            <person name="Albersmeier A."/>
            <person name="Kalinowski J."/>
            <person name="Ruckert C."/>
        </authorList>
    </citation>
    <scope>NUCLEOTIDE SEQUENCE</scope>
    <source>
        <strain evidence="2">KCTC 12368</strain>
    </source>
</reference>
<dbReference type="EMBL" id="BMWX01000001">
    <property type="protein sequence ID" value="GGZ13689.1"/>
    <property type="molecule type" value="Genomic_DNA"/>
</dbReference>
<feature type="domain" description="MBG" evidence="1">
    <location>
        <begin position="1416"/>
        <end position="1487"/>
    </location>
</feature>
<dbReference type="Pfam" id="PF13585">
    <property type="entry name" value="CHU_C"/>
    <property type="match status" value="1"/>
</dbReference>
<feature type="domain" description="MBG" evidence="1">
    <location>
        <begin position="1493"/>
        <end position="1566"/>
    </location>
</feature>
<accession>A0A918PK25</accession>